<feature type="compositionally biased region" description="Basic and acidic residues" evidence="9">
    <location>
        <begin position="193"/>
        <end position="202"/>
    </location>
</feature>
<dbReference type="GO" id="GO:0006310">
    <property type="term" value="P:DNA recombination"/>
    <property type="evidence" value="ECO:0007669"/>
    <property type="project" value="UniProtKB-KW"/>
</dbReference>
<evidence type="ECO:0000256" key="8">
    <source>
        <dbReference type="ARBA" id="ARBA00023172"/>
    </source>
</evidence>
<feature type="compositionally biased region" description="Basic and acidic residues" evidence="9">
    <location>
        <begin position="443"/>
        <end position="486"/>
    </location>
</feature>
<keyword evidence="3" id="KW-0548">Nucleotidyltransferase</keyword>
<feature type="compositionally biased region" description="Basic residues" evidence="9">
    <location>
        <begin position="203"/>
        <end position="212"/>
    </location>
</feature>
<dbReference type="InterPro" id="IPR041373">
    <property type="entry name" value="RT_RNaseH"/>
</dbReference>
<dbReference type="Proteomes" id="UP001168877">
    <property type="component" value="Unassembled WGS sequence"/>
</dbReference>
<feature type="region of interest" description="Disordered" evidence="9">
    <location>
        <begin position="129"/>
        <end position="248"/>
    </location>
</feature>
<keyword evidence="7" id="KW-0695">RNA-directed DNA polymerase</keyword>
<reference evidence="11" key="2">
    <citation type="submission" date="2023-06" db="EMBL/GenBank/DDBJ databases">
        <authorList>
            <person name="Swenson N.G."/>
            <person name="Wegrzyn J.L."/>
            <person name="Mcevoy S.L."/>
        </authorList>
    </citation>
    <scope>NUCLEOTIDE SEQUENCE</scope>
    <source>
        <strain evidence="11">NS2018</strain>
        <tissue evidence="11">Leaf</tissue>
    </source>
</reference>
<dbReference type="Gene3D" id="3.30.70.270">
    <property type="match status" value="1"/>
</dbReference>
<dbReference type="InterPro" id="IPR000477">
    <property type="entry name" value="RT_dom"/>
</dbReference>
<evidence type="ECO:0000256" key="7">
    <source>
        <dbReference type="ARBA" id="ARBA00022918"/>
    </source>
</evidence>
<dbReference type="Gene3D" id="3.10.10.10">
    <property type="entry name" value="HIV Type 1 Reverse Transcriptase, subunit A, domain 1"/>
    <property type="match status" value="1"/>
</dbReference>
<dbReference type="CDD" id="cd00303">
    <property type="entry name" value="retropepsin_like"/>
    <property type="match status" value="1"/>
</dbReference>
<feature type="region of interest" description="Disordered" evidence="9">
    <location>
        <begin position="569"/>
        <end position="616"/>
    </location>
</feature>
<feature type="compositionally biased region" description="Basic and acidic residues" evidence="9">
    <location>
        <begin position="831"/>
        <end position="844"/>
    </location>
</feature>
<keyword evidence="8" id="KW-0233">DNA recombination</keyword>
<organism evidence="11 12">
    <name type="scientific">Acer saccharum</name>
    <name type="common">Sugar maple</name>
    <dbReference type="NCBI Taxonomy" id="4024"/>
    <lineage>
        <taxon>Eukaryota</taxon>
        <taxon>Viridiplantae</taxon>
        <taxon>Streptophyta</taxon>
        <taxon>Embryophyta</taxon>
        <taxon>Tracheophyta</taxon>
        <taxon>Spermatophyta</taxon>
        <taxon>Magnoliopsida</taxon>
        <taxon>eudicotyledons</taxon>
        <taxon>Gunneridae</taxon>
        <taxon>Pentapetalae</taxon>
        <taxon>rosids</taxon>
        <taxon>malvids</taxon>
        <taxon>Sapindales</taxon>
        <taxon>Sapindaceae</taxon>
        <taxon>Hippocastanoideae</taxon>
        <taxon>Acereae</taxon>
        <taxon>Acer</taxon>
    </lineage>
</organism>
<evidence type="ECO:0000256" key="6">
    <source>
        <dbReference type="ARBA" id="ARBA00022801"/>
    </source>
</evidence>
<dbReference type="InterPro" id="IPR012337">
    <property type="entry name" value="RNaseH-like_sf"/>
</dbReference>
<evidence type="ECO:0000256" key="9">
    <source>
        <dbReference type="SAM" id="MobiDB-lite"/>
    </source>
</evidence>
<dbReference type="PANTHER" id="PTHR37984">
    <property type="entry name" value="PROTEIN CBG26694"/>
    <property type="match status" value="1"/>
</dbReference>
<dbReference type="SUPFAM" id="SSF56672">
    <property type="entry name" value="DNA/RNA polymerases"/>
    <property type="match status" value="1"/>
</dbReference>
<feature type="region of interest" description="Disordered" evidence="9">
    <location>
        <begin position="438"/>
        <end position="497"/>
    </location>
</feature>
<protein>
    <recommendedName>
        <fullName evidence="1">RNA-directed DNA polymerase</fullName>
        <ecNumber evidence="1">2.7.7.49</ecNumber>
    </recommendedName>
</protein>
<dbReference type="InterPro" id="IPR043128">
    <property type="entry name" value="Rev_trsase/Diguanyl_cyclase"/>
</dbReference>
<dbReference type="PANTHER" id="PTHR37984:SF5">
    <property type="entry name" value="PROTEIN NYNRIN-LIKE"/>
    <property type="match status" value="1"/>
</dbReference>
<feature type="compositionally biased region" description="Acidic residues" evidence="9">
    <location>
        <begin position="845"/>
        <end position="860"/>
    </location>
</feature>
<dbReference type="Gene3D" id="1.10.340.70">
    <property type="match status" value="1"/>
</dbReference>
<dbReference type="Gene3D" id="3.30.420.10">
    <property type="entry name" value="Ribonuclease H-like superfamily/Ribonuclease H"/>
    <property type="match status" value="1"/>
</dbReference>
<feature type="compositionally biased region" description="Basic and acidic residues" evidence="9">
    <location>
        <begin position="138"/>
        <end position="183"/>
    </location>
</feature>
<name>A0AA39RHF6_ACESA</name>
<dbReference type="CDD" id="cd01647">
    <property type="entry name" value="RT_LTR"/>
    <property type="match status" value="1"/>
</dbReference>
<evidence type="ECO:0000256" key="1">
    <source>
        <dbReference type="ARBA" id="ARBA00012493"/>
    </source>
</evidence>
<keyword evidence="5" id="KW-0255">Endonuclease</keyword>
<keyword evidence="4" id="KW-0540">Nuclease</keyword>
<feature type="region of interest" description="Disordered" evidence="9">
    <location>
        <begin position="819"/>
        <end position="864"/>
    </location>
</feature>
<feature type="compositionally biased region" description="Basic and acidic residues" evidence="9">
    <location>
        <begin position="217"/>
        <end position="231"/>
    </location>
</feature>
<comment type="caution">
    <text evidence="11">The sequence shown here is derived from an EMBL/GenBank/DDBJ whole genome shotgun (WGS) entry which is preliminary data.</text>
</comment>
<evidence type="ECO:0000256" key="3">
    <source>
        <dbReference type="ARBA" id="ARBA00022695"/>
    </source>
</evidence>
<dbReference type="SUPFAM" id="SSF50630">
    <property type="entry name" value="Acid proteases"/>
    <property type="match status" value="1"/>
</dbReference>
<dbReference type="Pfam" id="PF13456">
    <property type="entry name" value="RVT_3"/>
    <property type="match status" value="1"/>
</dbReference>
<dbReference type="GO" id="GO:0003964">
    <property type="term" value="F:RNA-directed DNA polymerase activity"/>
    <property type="evidence" value="ECO:0007669"/>
    <property type="project" value="UniProtKB-KW"/>
</dbReference>
<dbReference type="CDD" id="cd09279">
    <property type="entry name" value="RNase_HI_like"/>
    <property type="match status" value="1"/>
</dbReference>
<sequence length="1565" mass="176946">MQTTEEKPSSTGLGVETDDLGKAGLRNKLEERTKYPERNARTQALVFEEILKWRKRNKKGRGDQSAALAGIRRLPTANEEIAQRLRASLQQLISDAARQGIDLSVTEGLMSPHELSAPSQQTARLRSAVVIPTPDAPPKARQDPTGRPEMLSERVARRSREHREGNDSDKEYYQDRVAGDRDRPRRRGHRRDRSSSEESEQNHHRKRQRGTVRLHGLNRDHRELNPEERGQKLTISQNFNASGEPEGDRDILIQSLTREVQNNRRQMDALVRRYGRNELSDDESGSPFTNGVLRMPFPERFRMPHIELFKKDTDPKEHVRRYRSAMAQYVHNDALLCLNFPQTLGDLGSRWFGRLPAASISSFGELSKAFSRQFLGNEVSEIGSANDEAIIAAFINNLQNGQLSFDLRRARLTSYADMMDMAGGYALAEEEEIATGGYFVHGGRPEGSKTKDQTRMPDTKGDKQKNKARDGRDGRRAYDPKTDQPRQRFQGRYTNYTPLKKDQEEVLAILEEKNMSKEPPKQSTYARRDTTKYCRFHKENGHETSKCFQLRDHIETLIREGHLKDIVFKKTDRADGQKDSRQDGRARKLSPKKAEDEGAINTIFGGPATGKSNRERTQEIREAMEARRDLDVNSIEPDPKRIKEGWDPIVFTEADSHGVDVRPNDALVVSARIGHREVHRILIDNGSSADILSAEVYDQLRLDRKDLQPFPTPLRGFGGVEVRSLGTVKLPVKIGKAPCQKTVLLDFVVVDTENWPYNALLGRPFLNKAKAVTATYALMMKFPTEYGVGVVKGSQEMARRANLSVYRDREVRQVYMVTVQQEDREPEEQAEVPKDFELDPREGPEDREDEPTQEVALDPEDPGRTVKVGANLSVHVKTALIALLRNYKDVFAWSHEDMLGVDPKVISHHLSTDPEFRPVVQKRRLFNPERSVAIKKEVEKLLSAGSIREVKYPEWVANVVLVKKKNKQWRMCVDFTDLNKACPKDSFPLPRIDQLVDATAGHELLSFMDAYSGYNQIRMNKADEEKTSFTTDQGLYCYKVMPFGLKNAGATYQRLVNRMFARQIGRNMEVYVDDMLTKSTTAEKHAEDLKETFDVLRKYQMKLNPSKCVFGVPSGRFLGFQVHQRGIEVNPEKIKALEGMASPRTLKDVQRLTGCLASLNRISGESTNPFKTGGGRNIILIPLGHQVATSSVLIRLEEGIQKPVYYTSKALLAAETRYSPAEKIALALITSARKLRPYFQAHTIEVYTDCPLKLILQKPEVSGRLTKWAVELSEYDIRYTPKTAIKGQAVSDFIAEFTEPDAEVRRAMEDEQTTKIQWKLHVDGSSNTHGSGAGIVITTPEGDTVECAMRFDFKATNNQAEYEALLAGLRVCIALGADELEVYSDSQVVVHQKVLGGEHTTEDAVEAKRIRYRSARYTILRGELYRRGFSKVLQRCISGEKTGEILRSIHSGVCGNHTGVKSLAHKILRQGFYWPTLFAEAQQFAESCETCQRVANDIRRPPEMLRSLTSPWPFAMWGLDLIGPMPTGTKGGAKHAIVAVDIYQMGRGRSTCTQPRQTLPASLKE</sequence>
<evidence type="ECO:0000256" key="2">
    <source>
        <dbReference type="ARBA" id="ARBA00022679"/>
    </source>
</evidence>
<dbReference type="PROSITE" id="PS50878">
    <property type="entry name" value="RT_POL"/>
    <property type="match status" value="1"/>
</dbReference>
<keyword evidence="6" id="KW-0378">Hydrolase</keyword>
<dbReference type="EC" id="2.7.7.49" evidence="1"/>
<dbReference type="Pfam" id="PF17917">
    <property type="entry name" value="RT_RNaseH"/>
    <property type="match status" value="1"/>
</dbReference>
<dbReference type="InterPro" id="IPR050951">
    <property type="entry name" value="Retrovirus_Pol_polyprotein"/>
</dbReference>
<dbReference type="Pfam" id="PF17921">
    <property type="entry name" value="Integrase_H2C2"/>
    <property type="match status" value="1"/>
</dbReference>
<evidence type="ECO:0000259" key="10">
    <source>
        <dbReference type="PROSITE" id="PS50878"/>
    </source>
</evidence>
<dbReference type="InterPro" id="IPR043502">
    <property type="entry name" value="DNA/RNA_pol_sf"/>
</dbReference>
<feature type="compositionally biased region" description="Basic and acidic residues" evidence="9">
    <location>
        <begin position="569"/>
        <end position="596"/>
    </location>
</feature>
<keyword evidence="2" id="KW-0808">Transferase</keyword>
<reference evidence="11" key="1">
    <citation type="journal article" date="2022" name="Plant J.">
        <title>Strategies of tolerance reflected in two North American maple genomes.</title>
        <authorList>
            <person name="McEvoy S.L."/>
            <person name="Sezen U.U."/>
            <person name="Trouern-Trend A."/>
            <person name="McMahon S.M."/>
            <person name="Schaberg P.G."/>
            <person name="Yang J."/>
            <person name="Wegrzyn J.L."/>
            <person name="Swenson N.G."/>
        </authorList>
    </citation>
    <scope>NUCLEOTIDE SEQUENCE</scope>
    <source>
        <strain evidence="11">NS2018</strain>
    </source>
</reference>
<dbReference type="Pfam" id="PF00078">
    <property type="entry name" value="RVT_1"/>
    <property type="match status" value="1"/>
</dbReference>
<dbReference type="InterPro" id="IPR036397">
    <property type="entry name" value="RNaseH_sf"/>
</dbReference>
<accession>A0AA39RHF6</accession>
<dbReference type="InterPro" id="IPR021109">
    <property type="entry name" value="Peptidase_aspartic_dom_sf"/>
</dbReference>
<feature type="region of interest" description="Disordered" evidence="9">
    <location>
        <begin position="1"/>
        <end position="31"/>
    </location>
</feature>
<dbReference type="InterPro" id="IPR002156">
    <property type="entry name" value="RNaseH_domain"/>
</dbReference>
<evidence type="ECO:0000313" key="11">
    <source>
        <dbReference type="EMBL" id="KAK0574343.1"/>
    </source>
</evidence>
<dbReference type="Gene3D" id="2.40.70.10">
    <property type="entry name" value="Acid Proteases"/>
    <property type="match status" value="1"/>
</dbReference>
<dbReference type="EMBL" id="JAUESC010000387">
    <property type="protein sequence ID" value="KAK0574343.1"/>
    <property type="molecule type" value="Genomic_DNA"/>
</dbReference>
<evidence type="ECO:0000256" key="5">
    <source>
        <dbReference type="ARBA" id="ARBA00022759"/>
    </source>
</evidence>
<keyword evidence="12" id="KW-1185">Reference proteome</keyword>
<dbReference type="GO" id="GO:0003676">
    <property type="term" value="F:nucleic acid binding"/>
    <property type="evidence" value="ECO:0007669"/>
    <property type="project" value="InterPro"/>
</dbReference>
<feature type="domain" description="Reverse transcriptase" evidence="10">
    <location>
        <begin position="943"/>
        <end position="1122"/>
    </location>
</feature>
<dbReference type="GO" id="GO:0004523">
    <property type="term" value="F:RNA-DNA hybrid ribonuclease activity"/>
    <property type="evidence" value="ECO:0007669"/>
    <property type="project" value="InterPro"/>
</dbReference>
<evidence type="ECO:0000313" key="12">
    <source>
        <dbReference type="Proteomes" id="UP001168877"/>
    </source>
</evidence>
<gene>
    <name evidence="11" type="ORF">LWI29_022181</name>
</gene>
<evidence type="ECO:0000256" key="4">
    <source>
        <dbReference type="ARBA" id="ARBA00022722"/>
    </source>
</evidence>
<dbReference type="InterPro" id="IPR041588">
    <property type="entry name" value="Integrase_H2C2"/>
</dbReference>
<dbReference type="SUPFAM" id="SSF53098">
    <property type="entry name" value="Ribonuclease H-like"/>
    <property type="match status" value="1"/>
</dbReference>
<proteinExistence type="predicted"/>